<name>A0A9W6D293_9BACT</name>
<proteinExistence type="predicted"/>
<dbReference type="NCBIfam" id="NF038038">
    <property type="entry name" value="cytoc_DsrJ"/>
    <property type="match status" value="1"/>
</dbReference>
<evidence type="ECO:0000313" key="2">
    <source>
        <dbReference type="Proteomes" id="UP001144372"/>
    </source>
</evidence>
<dbReference type="InterPro" id="IPR036280">
    <property type="entry name" value="Multihaem_cyt_sf"/>
</dbReference>
<organism evidence="1 2">
    <name type="scientific">Desulforhabdus amnigena</name>
    <dbReference type="NCBI Taxonomy" id="40218"/>
    <lineage>
        <taxon>Bacteria</taxon>
        <taxon>Pseudomonadati</taxon>
        <taxon>Thermodesulfobacteriota</taxon>
        <taxon>Syntrophobacteria</taxon>
        <taxon>Syntrophobacterales</taxon>
        <taxon>Syntrophobacteraceae</taxon>
        <taxon>Desulforhabdus</taxon>
    </lineage>
</organism>
<dbReference type="EMBL" id="BSDR01000001">
    <property type="protein sequence ID" value="GLI32875.1"/>
    <property type="molecule type" value="Genomic_DNA"/>
</dbReference>
<keyword evidence="2" id="KW-1185">Reference proteome</keyword>
<reference evidence="1" key="1">
    <citation type="submission" date="2022-12" db="EMBL/GenBank/DDBJ databases">
        <title>Reference genome sequencing for broad-spectrum identification of bacterial and archaeal isolates by mass spectrometry.</title>
        <authorList>
            <person name="Sekiguchi Y."/>
            <person name="Tourlousse D.M."/>
        </authorList>
    </citation>
    <scope>NUCLEOTIDE SEQUENCE</scope>
    <source>
        <strain evidence="1">ASRB1</strain>
    </source>
</reference>
<gene>
    <name evidence="1" type="ORF">DAMNIGENAA_03080</name>
</gene>
<evidence type="ECO:0000313" key="1">
    <source>
        <dbReference type="EMBL" id="GLI32875.1"/>
    </source>
</evidence>
<dbReference type="Proteomes" id="UP001144372">
    <property type="component" value="Unassembled WGS sequence"/>
</dbReference>
<accession>A0A9W6D293</accession>
<comment type="caution">
    <text evidence="1">The sequence shown here is derived from an EMBL/GenBank/DDBJ whole genome shotgun (WGS) entry which is preliminary data.</text>
</comment>
<dbReference type="InterPro" id="IPR047668">
    <property type="entry name" value="DsrJ"/>
</dbReference>
<protein>
    <submittedName>
        <fullName evidence="1">Cytochrome c</fullName>
    </submittedName>
</protein>
<dbReference type="AlphaFoldDB" id="A0A9W6D293"/>
<dbReference type="SUPFAM" id="SSF48695">
    <property type="entry name" value="Multiheme cytochromes"/>
    <property type="match status" value="1"/>
</dbReference>
<sequence>MRMYNAKKIIPGLLIFLGLITFPLWYNMGKAAPAPQPKLDTPAIQRMPQKQCVLPLGEMRTGHMQLLNDWRTQVVRNGKRVYVAQDGKTYNMSLQNECMKCHSNKTEFCDTCHNYAGLQLGSTPYCWTCHIAPKENK</sequence>